<name>A0A2M9H7B7_9BIFI</name>
<reference evidence="3 4" key="1">
    <citation type="submission" date="2017-10" db="EMBL/GenBank/DDBJ databases">
        <title>Draft genome sequences of strains TRE 1, TRE 9, TRE H and TRI 7, isolated from tamarins, belonging to four potential novel Bifidobacterium species.</title>
        <authorList>
            <person name="Mattarelli P."/>
            <person name="Modesto M."/>
            <person name="Puglisi E."/>
            <person name="Morelli L."/>
            <person name="Spezio C."/>
            <person name="Bonetti A."/>
            <person name="Sandri C."/>
        </authorList>
    </citation>
    <scope>NUCLEOTIDE SEQUENCE [LARGE SCALE GENOMIC DNA]</scope>
    <source>
        <strain evidence="4">TRE1</strain>
    </source>
</reference>
<dbReference type="GO" id="GO:0016787">
    <property type="term" value="F:hydrolase activity"/>
    <property type="evidence" value="ECO:0007669"/>
    <property type="project" value="UniProtKB-KW"/>
</dbReference>
<dbReference type="OrthoDB" id="9794725at2"/>
<dbReference type="PANTHER" id="PTHR48081">
    <property type="entry name" value="AB HYDROLASE SUPERFAMILY PROTEIN C4A8.06C"/>
    <property type="match status" value="1"/>
</dbReference>
<protein>
    <submittedName>
        <fullName evidence="3">Acetylesterase</fullName>
    </submittedName>
</protein>
<dbReference type="Pfam" id="PF20434">
    <property type="entry name" value="BD-FAE"/>
    <property type="match status" value="1"/>
</dbReference>
<dbReference type="EMBL" id="PEBI01000004">
    <property type="protein sequence ID" value="PJM72710.1"/>
    <property type="molecule type" value="Genomic_DNA"/>
</dbReference>
<feature type="domain" description="BD-FAE-like" evidence="2">
    <location>
        <begin position="31"/>
        <end position="216"/>
    </location>
</feature>
<evidence type="ECO:0000313" key="4">
    <source>
        <dbReference type="Proteomes" id="UP000229095"/>
    </source>
</evidence>
<keyword evidence="1" id="KW-0378">Hydrolase</keyword>
<evidence type="ECO:0000313" key="3">
    <source>
        <dbReference type="EMBL" id="PJM72710.1"/>
    </source>
</evidence>
<comment type="caution">
    <text evidence="3">The sequence shown here is derived from an EMBL/GenBank/DDBJ whole genome shotgun (WGS) entry which is preliminary data.</text>
</comment>
<accession>A0A2M9H7B7</accession>
<dbReference type="InterPro" id="IPR049492">
    <property type="entry name" value="BD-FAE-like_dom"/>
</dbReference>
<gene>
    <name evidence="3" type="ORF">CS006_09120</name>
</gene>
<organism evidence="3 4">
    <name type="scientific">Bifidobacterium primatium</name>
    <dbReference type="NCBI Taxonomy" id="2045438"/>
    <lineage>
        <taxon>Bacteria</taxon>
        <taxon>Bacillati</taxon>
        <taxon>Actinomycetota</taxon>
        <taxon>Actinomycetes</taxon>
        <taxon>Bifidobacteriales</taxon>
        <taxon>Bifidobacteriaceae</taxon>
        <taxon>Bifidobacterium</taxon>
    </lineage>
</organism>
<dbReference type="InterPro" id="IPR050300">
    <property type="entry name" value="GDXG_lipolytic_enzyme"/>
</dbReference>
<proteinExistence type="predicted"/>
<keyword evidence="4" id="KW-1185">Reference proteome</keyword>
<dbReference type="RefSeq" id="WP_100511496.1">
    <property type="nucleotide sequence ID" value="NZ_PEBI01000004.1"/>
</dbReference>
<dbReference type="InterPro" id="IPR029058">
    <property type="entry name" value="AB_hydrolase_fold"/>
</dbReference>
<evidence type="ECO:0000259" key="2">
    <source>
        <dbReference type="Pfam" id="PF20434"/>
    </source>
</evidence>
<sequence>MINEKVSLSVAGSSATLSTFFLENWETIDPKRKRPVVLVVPGGGYHFCSEREAEPIALRMVAEGFQACVLNYSVAPARFPQSLLELVSAVAYLRFHAEEFNIDPDRIILCGFSAGGHLCASLGTMWNESWLVDKTGMPANRFKPNGMILGYPVITSGEFAHRGSFDNLVGTDDPELVERLSLEKRVSADTVPTFLWHTFEDQLVPVENSLLFAAALRRAGVHFEMHIFPYGPHGLALANDETTTVGEDAYNQPLAECWPHLAAEWVRALPKQQ</sequence>
<dbReference type="Gene3D" id="3.40.50.1820">
    <property type="entry name" value="alpha/beta hydrolase"/>
    <property type="match status" value="1"/>
</dbReference>
<dbReference type="SUPFAM" id="SSF53474">
    <property type="entry name" value="alpha/beta-Hydrolases"/>
    <property type="match status" value="1"/>
</dbReference>
<evidence type="ECO:0000256" key="1">
    <source>
        <dbReference type="ARBA" id="ARBA00022801"/>
    </source>
</evidence>
<dbReference type="AlphaFoldDB" id="A0A2M9H7B7"/>
<dbReference type="PANTHER" id="PTHR48081:SF6">
    <property type="entry name" value="PEPTIDASE S9 PROLYL OLIGOPEPTIDASE CATALYTIC DOMAIN-CONTAINING PROTEIN"/>
    <property type="match status" value="1"/>
</dbReference>
<dbReference type="Proteomes" id="UP000229095">
    <property type="component" value="Unassembled WGS sequence"/>
</dbReference>